<dbReference type="SUPFAM" id="SSF55469">
    <property type="entry name" value="FMN-dependent nitroreductase-like"/>
    <property type="match status" value="1"/>
</dbReference>
<dbReference type="GO" id="GO:0016491">
    <property type="term" value="F:oxidoreductase activity"/>
    <property type="evidence" value="ECO:0007669"/>
    <property type="project" value="UniProtKB-KW"/>
</dbReference>
<dbReference type="EMBL" id="AMEQ01000024">
    <property type="protein sequence ID" value="EKY01782.1"/>
    <property type="molecule type" value="Genomic_DNA"/>
</dbReference>
<feature type="domain" description="Nitroreductase" evidence="3">
    <location>
        <begin position="98"/>
        <end position="181"/>
    </location>
</feature>
<evidence type="ECO:0000256" key="2">
    <source>
        <dbReference type="ARBA" id="ARBA00023002"/>
    </source>
</evidence>
<dbReference type="RefSeq" id="WP_005469147.1">
    <property type="nucleotide sequence ID" value="NZ_KB291045.1"/>
</dbReference>
<dbReference type="Proteomes" id="UP000010408">
    <property type="component" value="Unassembled WGS sequence"/>
</dbReference>
<gene>
    <name evidence="4" type="ORF">HMPREF9134_00842</name>
</gene>
<dbReference type="PANTHER" id="PTHR43673">
    <property type="entry name" value="NAD(P)H NITROREDUCTASE YDGI-RELATED"/>
    <property type="match status" value="1"/>
</dbReference>
<dbReference type="eggNOG" id="COG0778">
    <property type="taxonomic scope" value="Bacteria"/>
</dbReference>
<name>L1NEZ3_9PORP</name>
<comment type="caution">
    <text evidence="4">The sequence shown here is derived from an EMBL/GenBank/DDBJ whole genome shotgun (WGS) entry which is preliminary data.</text>
</comment>
<sequence>MTDASNKDSWMNEVRELGQELIEQGEVSHTHEVLPAICSRRSIRQFTNAPLSGEDVQILLEAGLRAPSSRGAHTTQFILVESRETLTELSYMRPDGADFLRQVPLGIVILGSPMECERWIADASLAAGYIQLQAEALGLGSCWADVFGQNTSNGQEASEYVRNVLGIPYQLEVLCIIAVGHKASSPAPHAVEELRWEQIHIGRYPALEEEASQS</sequence>
<dbReference type="PATRIC" id="fig|1127696.3.peg.761"/>
<dbReference type="Pfam" id="PF00881">
    <property type="entry name" value="Nitroreductase"/>
    <property type="match status" value="2"/>
</dbReference>
<evidence type="ECO:0000259" key="3">
    <source>
        <dbReference type="Pfam" id="PF00881"/>
    </source>
</evidence>
<keyword evidence="2" id="KW-0560">Oxidoreductase</keyword>
<dbReference type="InterPro" id="IPR029479">
    <property type="entry name" value="Nitroreductase"/>
</dbReference>
<dbReference type="HOGENOM" id="CLU_070764_7_3_10"/>
<organism evidence="4 5">
    <name type="scientific">Porphyromonas catoniae F0037</name>
    <dbReference type="NCBI Taxonomy" id="1127696"/>
    <lineage>
        <taxon>Bacteria</taxon>
        <taxon>Pseudomonadati</taxon>
        <taxon>Bacteroidota</taxon>
        <taxon>Bacteroidia</taxon>
        <taxon>Bacteroidales</taxon>
        <taxon>Porphyromonadaceae</taxon>
        <taxon>Porphyromonas</taxon>
    </lineage>
</organism>
<evidence type="ECO:0000313" key="5">
    <source>
        <dbReference type="Proteomes" id="UP000010408"/>
    </source>
</evidence>
<reference evidence="4 5" key="1">
    <citation type="submission" date="2012-05" db="EMBL/GenBank/DDBJ databases">
        <authorList>
            <person name="Weinstock G."/>
            <person name="Sodergren E."/>
            <person name="Lobos E.A."/>
            <person name="Fulton L."/>
            <person name="Fulton R."/>
            <person name="Courtney L."/>
            <person name="Fronick C."/>
            <person name="O'Laughlin M."/>
            <person name="Godfrey J."/>
            <person name="Wilson R.M."/>
            <person name="Miner T."/>
            <person name="Farmer C."/>
            <person name="Delehaunty K."/>
            <person name="Cordes M."/>
            <person name="Minx P."/>
            <person name="Tomlinson C."/>
            <person name="Chen J."/>
            <person name="Wollam A."/>
            <person name="Pepin K.H."/>
            <person name="Bhonagiri V."/>
            <person name="Zhang X."/>
            <person name="Suruliraj S."/>
            <person name="Warren W."/>
            <person name="Mitreva M."/>
            <person name="Mardis E.R."/>
            <person name="Wilson R.K."/>
        </authorList>
    </citation>
    <scope>NUCLEOTIDE SEQUENCE [LARGE SCALE GENOMIC DNA]</scope>
    <source>
        <strain evidence="4 5">F0037</strain>
    </source>
</reference>
<dbReference type="InterPro" id="IPR000415">
    <property type="entry name" value="Nitroreductase-like"/>
</dbReference>
<dbReference type="Gene3D" id="3.40.109.10">
    <property type="entry name" value="NADH Oxidase"/>
    <property type="match status" value="1"/>
</dbReference>
<comment type="similarity">
    <text evidence="1">Belongs to the nitroreductase family.</text>
</comment>
<proteinExistence type="inferred from homology"/>
<dbReference type="CDD" id="cd02151">
    <property type="entry name" value="nitroreductase"/>
    <property type="match status" value="1"/>
</dbReference>
<dbReference type="PANTHER" id="PTHR43673:SF10">
    <property type="entry name" value="NADH DEHYDROGENASE_NAD(P)H NITROREDUCTASE XCC3605-RELATED"/>
    <property type="match status" value="1"/>
</dbReference>
<evidence type="ECO:0000313" key="4">
    <source>
        <dbReference type="EMBL" id="EKY01782.1"/>
    </source>
</evidence>
<dbReference type="AlphaFoldDB" id="L1NEZ3"/>
<evidence type="ECO:0000256" key="1">
    <source>
        <dbReference type="ARBA" id="ARBA00007118"/>
    </source>
</evidence>
<accession>L1NEZ3</accession>
<feature type="domain" description="Nitroreductase" evidence="3">
    <location>
        <begin position="39"/>
        <end position="89"/>
    </location>
</feature>
<protein>
    <submittedName>
        <fullName evidence="4">Nitroreductase family protein</fullName>
    </submittedName>
</protein>